<evidence type="ECO:0000259" key="2">
    <source>
        <dbReference type="Pfam" id="PF00149"/>
    </source>
</evidence>
<reference evidence="4" key="1">
    <citation type="journal article" date="2019" name="Int. J. Syst. Evol. Microbiol.">
        <title>The Global Catalogue of Microorganisms (GCM) 10K type strain sequencing project: providing services to taxonomists for standard genome sequencing and annotation.</title>
        <authorList>
            <consortium name="The Broad Institute Genomics Platform"/>
            <consortium name="The Broad Institute Genome Sequencing Center for Infectious Disease"/>
            <person name="Wu L."/>
            <person name="Ma J."/>
        </authorList>
    </citation>
    <scope>NUCLEOTIDE SEQUENCE [LARGE SCALE GENOMIC DNA]</scope>
    <source>
        <strain evidence="4">JCM 12389</strain>
    </source>
</reference>
<dbReference type="RefSeq" id="WP_343836253.1">
    <property type="nucleotide sequence ID" value="NZ_BAAADO010000001.1"/>
</dbReference>
<gene>
    <name evidence="3" type="ORF">GCM10008986_00470</name>
</gene>
<dbReference type="InterPro" id="IPR006146">
    <property type="entry name" value="5'-Nucleotdase_CS"/>
</dbReference>
<evidence type="ECO:0000256" key="1">
    <source>
        <dbReference type="RuleBase" id="RU362119"/>
    </source>
</evidence>
<dbReference type="SUPFAM" id="SSF56300">
    <property type="entry name" value="Metallo-dependent phosphatases"/>
    <property type="match status" value="1"/>
</dbReference>
<keyword evidence="1" id="KW-0547">Nucleotide-binding</keyword>
<keyword evidence="1" id="KW-0378">Hydrolase</keyword>
<dbReference type="PANTHER" id="PTHR11575:SF24">
    <property type="entry name" value="5'-NUCLEOTIDASE"/>
    <property type="match status" value="1"/>
</dbReference>
<dbReference type="PROSITE" id="PS00786">
    <property type="entry name" value="5_NUCLEOTIDASE_2"/>
    <property type="match status" value="1"/>
</dbReference>
<keyword evidence="4" id="KW-1185">Reference proteome</keyword>
<evidence type="ECO:0000313" key="3">
    <source>
        <dbReference type="EMBL" id="GAA0479905.1"/>
    </source>
</evidence>
<protein>
    <recommendedName>
        <fullName evidence="2">Calcineurin-like phosphoesterase domain-containing protein</fullName>
    </recommendedName>
</protein>
<organism evidence="3 4">
    <name type="scientific">Salinibacillus aidingensis</name>
    <dbReference type="NCBI Taxonomy" id="237684"/>
    <lineage>
        <taxon>Bacteria</taxon>
        <taxon>Bacillati</taxon>
        <taxon>Bacillota</taxon>
        <taxon>Bacilli</taxon>
        <taxon>Bacillales</taxon>
        <taxon>Bacillaceae</taxon>
        <taxon>Salinibacillus</taxon>
    </lineage>
</organism>
<dbReference type="InterPro" id="IPR029052">
    <property type="entry name" value="Metallo-depent_PP-like"/>
</dbReference>
<dbReference type="Proteomes" id="UP001500880">
    <property type="component" value="Unassembled WGS sequence"/>
</dbReference>
<dbReference type="PANTHER" id="PTHR11575">
    <property type="entry name" value="5'-NUCLEOTIDASE-RELATED"/>
    <property type="match status" value="1"/>
</dbReference>
<proteinExistence type="inferred from homology"/>
<keyword evidence="1" id="KW-0732">Signal</keyword>
<dbReference type="Pfam" id="PF00149">
    <property type="entry name" value="Metallophos"/>
    <property type="match status" value="1"/>
</dbReference>
<dbReference type="EMBL" id="BAAADO010000001">
    <property type="protein sequence ID" value="GAA0479905.1"/>
    <property type="molecule type" value="Genomic_DNA"/>
</dbReference>
<comment type="similarity">
    <text evidence="1">Belongs to the 5'-nucleotidase family.</text>
</comment>
<dbReference type="InterPro" id="IPR006179">
    <property type="entry name" value="5_nucleotidase/apyrase"/>
</dbReference>
<accession>A0ABP3KH77</accession>
<sequence length="337" mass="37310">MFRFLKPILISILILCLALFPFATEAKQDQSETISVKLLGVNDFHGQLESMEKGDKRLGGAPYLASYLHQYQMESDENTLLVHAGDAVGNSPPISAFLQDEPTIEFLNRTGFDAGTVGNHEFDEGLTELKRLIYGGHHEKTGYFQGADFPYTVANVIDKKTGKPILPPYIIKKVQGVPIGIIGVVTTDTKSRVDEEHVRNLEFKSITDSLNQTVEELKEKGVKTIVVLAHASANSKKDGSKPSGKIPEISPELDDEIDVIFAGHNHKYANTVVDNKLIIQAYSKGKAFSEVDLQIDPLTGDVISKKGKVIKTFHKGIKPHPQLKEFVNELKLIKHVR</sequence>
<dbReference type="Gene3D" id="3.60.21.10">
    <property type="match status" value="1"/>
</dbReference>
<feature type="domain" description="Calcineurin-like phosphoesterase" evidence="2">
    <location>
        <begin position="37"/>
        <end position="268"/>
    </location>
</feature>
<dbReference type="InterPro" id="IPR004843">
    <property type="entry name" value="Calcineurin-like_PHP"/>
</dbReference>
<evidence type="ECO:0000313" key="4">
    <source>
        <dbReference type="Proteomes" id="UP001500880"/>
    </source>
</evidence>
<name>A0ABP3KH77_9BACI</name>
<feature type="signal peptide" evidence="1">
    <location>
        <begin position="1"/>
        <end position="26"/>
    </location>
</feature>
<dbReference type="PRINTS" id="PR01607">
    <property type="entry name" value="APYRASEFAMLY"/>
</dbReference>
<feature type="chain" id="PRO_5045006885" description="Calcineurin-like phosphoesterase domain-containing protein" evidence="1">
    <location>
        <begin position="27"/>
        <end position="337"/>
    </location>
</feature>
<comment type="caution">
    <text evidence="3">The sequence shown here is derived from an EMBL/GenBank/DDBJ whole genome shotgun (WGS) entry which is preliminary data.</text>
</comment>